<dbReference type="Pfam" id="PF22591">
    <property type="entry name" value="eIF3a_PCI_TPR-like"/>
    <property type="match status" value="1"/>
</dbReference>
<dbReference type="AlphaFoldDB" id="A0A9W8A6D3"/>
<feature type="region of interest" description="Disordered" evidence="7">
    <location>
        <begin position="590"/>
        <end position="616"/>
    </location>
</feature>
<dbReference type="GO" id="GO:0071540">
    <property type="term" value="C:eukaryotic translation initiation factor 3 complex, eIF3e"/>
    <property type="evidence" value="ECO:0007669"/>
    <property type="project" value="TreeGrafter"/>
</dbReference>
<dbReference type="PROSITE" id="PS50250">
    <property type="entry name" value="PCI"/>
    <property type="match status" value="1"/>
</dbReference>
<keyword evidence="4 6" id="KW-0694">RNA-binding</keyword>
<protein>
    <recommendedName>
        <fullName evidence="6">Eukaryotic translation initiation factor 3 subunit A</fullName>
        <shortName evidence="6">eIF3a</shortName>
    </recommendedName>
    <alternativeName>
        <fullName evidence="6">Eukaryotic translation initiation factor 3 110 kDa subunit homolog</fullName>
        <shortName evidence="6">eIF3 p110</shortName>
    </alternativeName>
    <alternativeName>
        <fullName evidence="6">Translation initiation factor eIF3, p110 subunit homolog</fullName>
    </alternativeName>
</protein>
<dbReference type="GO" id="GO:0001732">
    <property type="term" value="P:formation of cytoplasmic translation initiation complex"/>
    <property type="evidence" value="ECO:0007669"/>
    <property type="project" value="UniProtKB-UniRule"/>
</dbReference>
<dbReference type="Proteomes" id="UP001150538">
    <property type="component" value="Unassembled WGS sequence"/>
</dbReference>
<evidence type="ECO:0000256" key="4">
    <source>
        <dbReference type="ARBA" id="ARBA00022884"/>
    </source>
</evidence>
<dbReference type="PANTHER" id="PTHR14005:SF0">
    <property type="entry name" value="EUKARYOTIC TRANSLATION INITIATION FACTOR 3 SUBUNIT A"/>
    <property type="match status" value="1"/>
</dbReference>
<comment type="subunit">
    <text evidence="6">Component of the eukaryotic translation initiation factor 3 (eIF-3) complex.</text>
</comment>
<feature type="domain" description="PCI" evidence="8">
    <location>
        <begin position="295"/>
        <end position="501"/>
    </location>
</feature>
<dbReference type="PANTHER" id="PTHR14005">
    <property type="entry name" value="EUKARYOTIC TRANSLATION INITIATION FACTOR 3, THETA SUBUNIT"/>
    <property type="match status" value="1"/>
</dbReference>
<dbReference type="InterPro" id="IPR054711">
    <property type="entry name" value="eIF3a_PCI_TPR-like"/>
</dbReference>
<keyword evidence="5 6" id="KW-0648">Protein biosynthesis</keyword>
<dbReference type="Pfam" id="PF01399">
    <property type="entry name" value="PCI"/>
    <property type="match status" value="1"/>
</dbReference>
<evidence type="ECO:0000313" key="10">
    <source>
        <dbReference type="Proteomes" id="UP001150538"/>
    </source>
</evidence>
<comment type="similarity">
    <text evidence="6">Belongs to the eIF-3 subunit A family.</text>
</comment>
<keyword evidence="3 6" id="KW-0396">Initiation factor</keyword>
<feature type="compositionally biased region" description="Basic and acidic residues" evidence="7">
    <location>
        <begin position="784"/>
        <end position="834"/>
    </location>
</feature>
<feature type="compositionally biased region" description="Polar residues" evidence="7">
    <location>
        <begin position="835"/>
        <end position="845"/>
    </location>
</feature>
<keyword evidence="10" id="KW-1185">Reference proteome</keyword>
<evidence type="ECO:0000256" key="2">
    <source>
        <dbReference type="ARBA" id="ARBA00022490"/>
    </source>
</evidence>
<comment type="function">
    <text evidence="6">RNA-binding component of the eukaryotic translation initiation factor 3 (eIF-3) complex, which is involved in protein synthesis of a specialized repertoire of mRNAs and, together with other initiation factors, stimulates binding of mRNA and methionyl-tRNAi to the 40S ribosome. The eIF-3 complex specifically targets and initiates translation of a subset of mRNAs involved in cell proliferation.</text>
</comment>
<gene>
    <name evidence="6 9" type="primary">TIF32</name>
    <name evidence="9" type="ORF">H4219_002648</name>
</gene>
<dbReference type="Gene3D" id="1.25.40.860">
    <property type="match status" value="2"/>
</dbReference>
<evidence type="ECO:0000256" key="1">
    <source>
        <dbReference type="ARBA" id="ARBA00004496"/>
    </source>
</evidence>
<evidence type="ECO:0000256" key="3">
    <source>
        <dbReference type="ARBA" id="ARBA00022540"/>
    </source>
</evidence>
<name>A0A9W8A6D3_9FUNG</name>
<evidence type="ECO:0000259" key="8">
    <source>
        <dbReference type="PROSITE" id="PS50250"/>
    </source>
</evidence>
<dbReference type="GO" id="GO:0002188">
    <property type="term" value="P:translation reinitiation"/>
    <property type="evidence" value="ECO:0007669"/>
    <property type="project" value="TreeGrafter"/>
</dbReference>
<dbReference type="InterPro" id="IPR027512">
    <property type="entry name" value="EIF3A"/>
</dbReference>
<feature type="compositionally biased region" description="Polar residues" evidence="7">
    <location>
        <begin position="859"/>
        <end position="878"/>
    </location>
</feature>
<evidence type="ECO:0000256" key="5">
    <source>
        <dbReference type="ARBA" id="ARBA00022917"/>
    </source>
</evidence>
<dbReference type="GO" id="GO:0043614">
    <property type="term" value="C:multi-eIF complex"/>
    <property type="evidence" value="ECO:0007669"/>
    <property type="project" value="TreeGrafter"/>
</dbReference>
<comment type="subcellular location">
    <subcellularLocation>
        <location evidence="1 6">Cytoplasm</location>
    </subcellularLocation>
</comment>
<dbReference type="GO" id="GO:0033290">
    <property type="term" value="C:eukaryotic 48S preinitiation complex"/>
    <property type="evidence" value="ECO:0007669"/>
    <property type="project" value="UniProtKB-UniRule"/>
</dbReference>
<feature type="compositionally biased region" description="Polar residues" evidence="7">
    <location>
        <begin position="907"/>
        <end position="917"/>
    </location>
</feature>
<dbReference type="EMBL" id="JANBPU010000047">
    <property type="protein sequence ID" value="KAJ1918367.1"/>
    <property type="molecule type" value="Genomic_DNA"/>
</dbReference>
<dbReference type="GO" id="GO:0003743">
    <property type="term" value="F:translation initiation factor activity"/>
    <property type="evidence" value="ECO:0007669"/>
    <property type="project" value="UniProtKB-UniRule"/>
</dbReference>
<dbReference type="InterPro" id="IPR000717">
    <property type="entry name" value="PCI_dom"/>
</dbReference>
<feature type="compositionally biased region" description="Low complexity" evidence="7">
    <location>
        <begin position="880"/>
        <end position="906"/>
    </location>
</feature>
<keyword evidence="2 6" id="KW-0963">Cytoplasm</keyword>
<dbReference type="GO" id="GO:0016282">
    <property type="term" value="C:eukaryotic 43S preinitiation complex"/>
    <property type="evidence" value="ECO:0007669"/>
    <property type="project" value="UniProtKB-UniRule"/>
</dbReference>
<sequence length="933" mass="108688">MYRDFQKNANHLKRAEELLTVNQKGAALEKIKEGLANRYLLKNDPKTLDEMFTKFIELCVEQRKGKALKEGLYHIRRTMNENNIHVIGKGVRRLLELCESKVEVAQADAEKINLEYIEDLEATETPESILLSVVSGEQSKDRTDRVVVTPWLKFLWETYRSLLDFLRHSSYLEELYHLVTIKAIDFCRDYQRKTEIRRLCEILRINLQNLIKGQGHQAYYVNINDPEILQRFLESRFYQLDAVVQMELWQEAFRSIEDINYLIRHSKRPVKPQTMANYYEKMTRIMFTAKNQLFIAASWNRYYALIKNRTDEFSAEQLCEVANNVLLSTLAVPIIKPSTRVMSAEAEENKRRTQSLTSLLFLTCPPTRDSLINDLVTGGTLNHVRPELRPIYHFLEEKFHPLTICKIVAPIIENEIVSNEKESKYASLLCNVILTRLIQQLSQVYNTVKLDFVLRLAQFPKACNMTPVQIERFIMNGARRGEFRLKIDYQSRSVHFDTDLYEPSNSSSSGAQLQVLPSELVRTQLTSLSVCLANAQRVVCPDYVEQLKKSKEATIVQSMLNIAEEHNYTLSRKVFIEKKNLELENLHKRREKEEKKERDIRAQREQENERKRLEEERLQRAEERLKKEREAIQREEAKRLAEDIKKKAGIDVSNEDLESLDTDKLMKMQLAELEKERERAKARLKTISRKIDHTQRAYRKEEIPLLEKDYERQKAEDKVNHEIEQKEKIRIHREIYEQSLHHKARMQRMFEDFKAKKGVIEQQNMERLSKLRAEAKANLEEAKQARIENYHRLKKEQEKREQEELERKRKQEEEEAKRREQQLREQKEAEEKAKTSTYVPPSRRNQAAGGSPAPGPVSSAFSARSGTSPSQPASTGVWRSSRVASASASPGASSSVYASSGSGSSVNVRQPSEQPSASKPGVWRPRHLRESGN</sequence>
<proteinExistence type="inferred from homology"/>
<dbReference type="Gene3D" id="4.10.860.10">
    <property type="entry name" value="UVR domain"/>
    <property type="match status" value="1"/>
</dbReference>
<evidence type="ECO:0000256" key="7">
    <source>
        <dbReference type="SAM" id="MobiDB-lite"/>
    </source>
</evidence>
<dbReference type="FunFam" id="4.10.860.10:FF:000001">
    <property type="entry name" value="Eukaryotic translation initiation factor 3 subunit A"/>
    <property type="match status" value="1"/>
</dbReference>
<accession>A0A9W8A6D3</accession>
<evidence type="ECO:0000256" key="6">
    <source>
        <dbReference type="HAMAP-Rule" id="MF_03000"/>
    </source>
</evidence>
<dbReference type="HAMAP" id="MF_03000">
    <property type="entry name" value="eIF3a"/>
    <property type="match status" value="1"/>
</dbReference>
<evidence type="ECO:0000313" key="9">
    <source>
        <dbReference type="EMBL" id="KAJ1918367.1"/>
    </source>
</evidence>
<dbReference type="GO" id="GO:0071541">
    <property type="term" value="C:eukaryotic translation initiation factor 3 complex, eIF3m"/>
    <property type="evidence" value="ECO:0007669"/>
    <property type="project" value="TreeGrafter"/>
</dbReference>
<comment type="caution">
    <text evidence="9">The sequence shown here is derived from an EMBL/GenBank/DDBJ whole genome shotgun (WGS) entry which is preliminary data.</text>
</comment>
<organism evidence="9 10">
    <name type="scientific">Mycoemilia scoparia</name>
    <dbReference type="NCBI Taxonomy" id="417184"/>
    <lineage>
        <taxon>Eukaryota</taxon>
        <taxon>Fungi</taxon>
        <taxon>Fungi incertae sedis</taxon>
        <taxon>Zoopagomycota</taxon>
        <taxon>Kickxellomycotina</taxon>
        <taxon>Kickxellomycetes</taxon>
        <taxon>Kickxellales</taxon>
        <taxon>Kickxellaceae</taxon>
        <taxon>Mycoemilia</taxon>
    </lineage>
</organism>
<feature type="region of interest" description="Disordered" evidence="7">
    <location>
        <begin position="784"/>
        <end position="933"/>
    </location>
</feature>
<dbReference type="OrthoDB" id="18884at2759"/>
<reference evidence="9" key="1">
    <citation type="submission" date="2022-07" db="EMBL/GenBank/DDBJ databases">
        <title>Phylogenomic reconstructions and comparative analyses of Kickxellomycotina fungi.</title>
        <authorList>
            <person name="Reynolds N.K."/>
            <person name="Stajich J.E."/>
            <person name="Barry K."/>
            <person name="Grigoriev I.V."/>
            <person name="Crous P."/>
            <person name="Smith M.E."/>
        </authorList>
    </citation>
    <scope>NUCLEOTIDE SEQUENCE</scope>
    <source>
        <strain evidence="9">NBRC 100468</strain>
    </source>
</reference>
<dbReference type="GO" id="GO:0003729">
    <property type="term" value="F:mRNA binding"/>
    <property type="evidence" value="ECO:0007669"/>
    <property type="project" value="TreeGrafter"/>
</dbReference>